<accession>A0A944GXE9</accession>
<evidence type="ECO:0000256" key="3">
    <source>
        <dbReference type="ARBA" id="ARBA00022544"/>
    </source>
</evidence>
<keyword evidence="7" id="KW-0449">Lipoprotein</keyword>
<comment type="similarity">
    <text evidence="2">Belongs to the GerABKC lipoprotein family.</text>
</comment>
<evidence type="ECO:0000259" key="8">
    <source>
        <dbReference type="Pfam" id="PF05504"/>
    </source>
</evidence>
<dbReference type="GO" id="GO:0009847">
    <property type="term" value="P:spore germination"/>
    <property type="evidence" value="ECO:0007669"/>
    <property type="project" value="InterPro"/>
</dbReference>
<evidence type="ECO:0000256" key="7">
    <source>
        <dbReference type="ARBA" id="ARBA00023288"/>
    </source>
</evidence>
<name>A0A944GXE9_9BACI</name>
<reference evidence="10 11" key="1">
    <citation type="journal article" date="2021" name="Microorganisms">
        <title>Bacterial Dimethylsulfoniopropionate Biosynthesis in the East China Sea.</title>
        <authorList>
            <person name="Liu J."/>
            <person name="Zhang Y."/>
            <person name="Liu J."/>
            <person name="Zhong H."/>
            <person name="Williams B.T."/>
            <person name="Zheng Y."/>
            <person name="Curson A.R.J."/>
            <person name="Sun C."/>
            <person name="Sun H."/>
            <person name="Song D."/>
            <person name="Wagner Mackenzie B."/>
            <person name="Bermejo Martinez A."/>
            <person name="Todd J.D."/>
            <person name="Zhang X.H."/>
        </authorList>
    </citation>
    <scope>NUCLEOTIDE SEQUENCE [LARGE SCALE GENOMIC DNA]</scope>
    <source>
        <strain evidence="10 11">ESS08</strain>
    </source>
</reference>
<dbReference type="Gene3D" id="3.30.300.210">
    <property type="entry name" value="Nutrient germinant receptor protein C, domain 3"/>
    <property type="match status" value="1"/>
</dbReference>
<sequence length="355" mass="39948">MKINKFLPLIAACFLLAGCVEKEIIDDVNIETGIGYDLKEKEEFEGTIMVPIFKPDKNIGNFTYSATATSSRDLLQEIQRKSAQPIVTGSLEIAVFGEEMAKNGIIEVIDSFERDPSIGARVFLAVGQENAKDILTGTYGNRGNGIHLSDLIRHNMENKNLPETNLHLFLFDFYQKGNTPYLPILKKVEPEVIEIVGIALFSGDKMVDTVPPDKMFFFKLLTDKFSKGSFKVNIDSKHAAIKDLKSKHKIKLVKRDPYKILIEIEIEGVIREYTGEMLKPATIKKIEKNVEKQVNEEASKLIASFQEQGIDPLGLGHFVKSKTRGFDYNKWKDDYKNLIVQVKSDAVITEVGVVE</sequence>
<dbReference type="AlphaFoldDB" id="A0A944GXE9"/>
<dbReference type="PANTHER" id="PTHR35789:SF1">
    <property type="entry name" value="SPORE GERMINATION PROTEIN B3"/>
    <property type="match status" value="1"/>
</dbReference>
<dbReference type="RefSeq" id="WP_213370674.1">
    <property type="nucleotide sequence ID" value="NZ_QTKX01000002.1"/>
</dbReference>
<proteinExistence type="inferred from homology"/>
<evidence type="ECO:0000259" key="9">
    <source>
        <dbReference type="Pfam" id="PF25198"/>
    </source>
</evidence>
<dbReference type="Pfam" id="PF05504">
    <property type="entry name" value="Spore_GerAC"/>
    <property type="match status" value="1"/>
</dbReference>
<dbReference type="InterPro" id="IPR008844">
    <property type="entry name" value="Spore_GerAC-like"/>
</dbReference>
<dbReference type="InterPro" id="IPR038501">
    <property type="entry name" value="Spore_GerAC_C_sf"/>
</dbReference>
<keyword evidence="3" id="KW-0309">Germination</keyword>
<dbReference type="PROSITE" id="PS51257">
    <property type="entry name" value="PROKAR_LIPOPROTEIN"/>
    <property type="match status" value="1"/>
</dbReference>
<evidence type="ECO:0000313" key="10">
    <source>
        <dbReference type="EMBL" id="MBS8265928.1"/>
    </source>
</evidence>
<dbReference type="GO" id="GO:0016020">
    <property type="term" value="C:membrane"/>
    <property type="evidence" value="ECO:0007669"/>
    <property type="project" value="UniProtKB-SubCell"/>
</dbReference>
<feature type="domain" description="Spore germination protein N-terminal" evidence="9">
    <location>
        <begin position="22"/>
        <end position="186"/>
    </location>
</feature>
<dbReference type="Proteomes" id="UP000761411">
    <property type="component" value="Unassembled WGS sequence"/>
</dbReference>
<dbReference type="NCBIfam" id="TIGR02887">
    <property type="entry name" value="spore_ger_x_C"/>
    <property type="match status" value="1"/>
</dbReference>
<dbReference type="InterPro" id="IPR046953">
    <property type="entry name" value="Spore_GerAC-like_C"/>
</dbReference>
<keyword evidence="6" id="KW-0564">Palmitate</keyword>
<dbReference type="PANTHER" id="PTHR35789">
    <property type="entry name" value="SPORE GERMINATION PROTEIN B3"/>
    <property type="match status" value="1"/>
</dbReference>
<evidence type="ECO:0000256" key="4">
    <source>
        <dbReference type="ARBA" id="ARBA00022729"/>
    </source>
</evidence>
<dbReference type="InterPro" id="IPR057336">
    <property type="entry name" value="GerAC_N"/>
</dbReference>
<evidence type="ECO:0000256" key="5">
    <source>
        <dbReference type="ARBA" id="ARBA00023136"/>
    </source>
</evidence>
<evidence type="ECO:0000256" key="2">
    <source>
        <dbReference type="ARBA" id="ARBA00007886"/>
    </source>
</evidence>
<keyword evidence="5" id="KW-0472">Membrane</keyword>
<evidence type="ECO:0000256" key="6">
    <source>
        <dbReference type="ARBA" id="ARBA00023139"/>
    </source>
</evidence>
<feature type="domain" description="Spore germination GerAC-like C-terminal" evidence="8">
    <location>
        <begin position="197"/>
        <end position="352"/>
    </location>
</feature>
<protein>
    <submittedName>
        <fullName evidence="10">Ger(X)C family spore germination protein</fullName>
    </submittedName>
</protein>
<keyword evidence="11" id="KW-1185">Reference proteome</keyword>
<comment type="caution">
    <text evidence="10">The sequence shown here is derived from an EMBL/GenBank/DDBJ whole genome shotgun (WGS) entry which is preliminary data.</text>
</comment>
<dbReference type="Pfam" id="PF25198">
    <property type="entry name" value="Spore_GerAC_N"/>
    <property type="match status" value="1"/>
</dbReference>
<keyword evidence="4" id="KW-0732">Signal</keyword>
<gene>
    <name evidence="10" type="ORF">DYI25_15990</name>
</gene>
<comment type="subcellular location">
    <subcellularLocation>
        <location evidence="1">Membrane</location>
        <topology evidence="1">Lipid-anchor</topology>
    </subcellularLocation>
</comment>
<evidence type="ECO:0000313" key="11">
    <source>
        <dbReference type="Proteomes" id="UP000761411"/>
    </source>
</evidence>
<evidence type="ECO:0000256" key="1">
    <source>
        <dbReference type="ARBA" id="ARBA00004635"/>
    </source>
</evidence>
<organism evidence="10 11">
    <name type="scientific">Mesobacillus boroniphilus</name>
    <dbReference type="NCBI Taxonomy" id="308892"/>
    <lineage>
        <taxon>Bacteria</taxon>
        <taxon>Bacillati</taxon>
        <taxon>Bacillota</taxon>
        <taxon>Bacilli</taxon>
        <taxon>Bacillales</taxon>
        <taxon>Bacillaceae</taxon>
        <taxon>Mesobacillus</taxon>
    </lineage>
</organism>
<dbReference type="EMBL" id="QTKX01000002">
    <property type="protein sequence ID" value="MBS8265928.1"/>
    <property type="molecule type" value="Genomic_DNA"/>
</dbReference>